<keyword evidence="3 4" id="KW-0443">Lipid metabolism</keyword>
<dbReference type="EMBL" id="FWXR01000010">
    <property type="protein sequence ID" value="SMC84886.1"/>
    <property type="molecule type" value="Genomic_DNA"/>
</dbReference>
<dbReference type="PANTHER" id="PTHR14226:SF57">
    <property type="entry name" value="BLR7027 PROTEIN"/>
    <property type="match status" value="1"/>
</dbReference>
<reference evidence="6 7" key="1">
    <citation type="submission" date="2017-04" db="EMBL/GenBank/DDBJ databases">
        <authorList>
            <person name="Afonso C.L."/>
            <person name="Miller P.J."/>
            <person name="Scott M.A."/>
            <person name="Spackman E."/>
            <person name="Goraichik I."/>
            <person name="Dimitrov K.M."/>
            <person name="Suarez D.L."/>
            <person name="Swayne D.E."/>
        </authorList>
    </citation>
    <scope>NUCLEOTIDE SEQUENCE [LARGE SCALE GENOMIC DNA]</scope>
    <source>
        <strain evidence="6 7">CGMCC 1.10972</strain>
    </source>
</reference>
<accession>A0A1W2CIM4</accession>
<gene>
    <name evidence="6" type="ORF">SAMN06297251_11077</name>
</gene>
<dbReference type="InterPro" id="IPR021095">
    <property type="entry name" value="DUF3734"/>
</dbReference>
<dbReference type="OrthoDB" id="9807112at2"/>
<dbReference type="SUPFAM" id="SSF52151">
    <property type="entry name" value="FabD/lysophospholipase-like"/>
    <property type="match status" value="1"/>
</dbReference>
<evidence type="ECO:0000256" key="4">
    <source>
        <dbReference type="PROSITE-ProRule" id="PRU01161"/>
    </source>
</evidence>
<keyword evidence="2 4" id="KW-0442">Lipid degradation</keyword>
<proteinExistence type="predicted"/>
<dbReference type="Proteomes" id="UP000192656">
    <property type="component" value="Unassembled WGS sequence"/>
</dbReference>
<evidence type="ECO:0000313" key="7">
    <source>
        <dbReference type="Proteomes" id="UP000192656"/>
    </source>
</evidence>
<evidence type="ECO:0000259" key="5">
    <source>
        <dbReference type="PROSITE" id="PS51635"/>
    </source>
</evidence>
<dbReference type="Pfam" id="PF01734">
    <property type="entry name" value="Patatin"/>
    <property type="match status" value="1"/>
</dbReference>
<evidence type="ECO:0000256" key="2">
    <source>
        <dbReference type="ARBA" id="ARBA00022963"/>
    </source>
</evidence>
<feature type="short sequence motif" description="GXGXXG" evidence="4">
    <location>
        <begin position="26"/>
        <end position="31"/>
    </location>
</feature>
<dbReference type="GO" id="GO:0016787">
    <property type="term" value="F:hydrolase activity"/>
    <property type="evidence" value="ECO:0007669"/>
    <property type="project" value="UniProtKB-UniRule"/>
</dbReference>
<sequence>MDTLAQPSHDTAISRPDELLVLVLQGGGALGAYQGGVFEALSKAGARPDWVAGISIGAINAALIAGNPPESRVEAMRAFWHEVSSTITFGPPLPGLYARTAFNEGSALSSILFGIPGFFAPRVPPTYFVPNGTPSDLGYYDTRPLRETLLRLVDFDRLNNGDMRVSLGAVNVATGNFRYFDSRTTRIGPEHVMASGALPPGFPPVEIDGEWYWDGGLVSNTPLQYILEEDWQHDMCVFQVDLFSARGPLPQTIYDLAEREKDIRYSSRTRLGTDMIKERQRERRAIHRLLDKLPPELADDPDVAFLKDRENDASVTIVHLINRMREYSRDSKDYEFSRTTVDERWQDGTEDAIETLTHPRFVHREKPKLGIEVLDLCPAERTAKRAGPRAALPKT</sequence>
<feature type="active site" description="Nucleophile" evidence="4">
    <location>
        <position position="55"/>
    </location>
</feature>
<feature type="short sequence motif" description="DGA/G" evidence="4">
    <location>
        <begin position="214"/>
        <end position="216"/>
    </location>
</feature>
<dbReference type="STRING" id="937218.SAMN06297251_11077"/>
<feature type="domain" description="PNPLA" evidence="5">
    <location>
        <begin position="22"/>
        <end position="227"/>
    </location>
</feature>
<name>A0A1W2CIM4_9HYPH</name>
<dbReference type="Pfam" id="PF12536">
    <property type="entry name" value="DUF3734"/>
    <property type="match status" value="1"/>
</dbReference>
<feature type="short sequence motif" description="GXSXG" evidence="4">
    <location>
        <begin position="53"/>
        <end position="57"/>
    </location>
</feature>
<dbReference type="InterPro" id="IPR050301">
    <property type="entry name" value="NTE"/>
</dbReference>
<keyword evidence="1 4" id="KW-0378">Hydrolase</keyword>
<dbReference type="GO" id="GO:0016042">
    <property type="term" value="P:lipid catabolic process"/>
    <property type="evidence" value="ECO:0007669"/>
    <property type="project" value="UniProtKB-UniRule"/>
</dbReference>
<keyword evidence="7" id="KW-1185">Reference proteome</keyword>
<dbReference type="CDD" id="cd07209">
    <property type="entry name" value="Pat_hypo_Ecoli_Z1214_like"/>
    <property type="match status" value="1"/>
</dbReference>
<dbReference type="PROSITE" id="PS51635">
    <property type="entry name" value="PNPLA"/>
    <property type="match status" value="1"/>
</dbReference>
<dbReference type="PANTHER" id="PTHR14226">
    <property type="entry name" value="NEUROPATHY TARGET ESTERASE/SWISS CHEESE D.MELANOGASTER"/>
    <property type="match status" value="1"/>
</dbReference>
<feature type="active site" description="Proton acceptor" evidence="4">
    <location>
        <position position="214"/>
    </location>
</feature>
<dbReference type="InterPro" id="IPR016035">
    <property type="entry name" value="Acyl_Trfase/lysoPLipase"/>
</dbReference>
<dbReference type="AlphaFoldDB" id="A0A1W2CIM4"/>
<dbReference type="Gene3D" id="3.40.1090.10">
    <property type="entry name" value="Cytosolic phospholipase A2 catalytic domain"/>
    <property type="match status" value="2"/>
</dbReference>
<evidence type="ECO:0000256" key="1">
    <source>
        <dbReference type="ARBA" id="ARBA00022801"/>
    </source>
</evidence>
<protein>
    <submittedName>
        <fullName evidence="6">NTE family protein</fullName>
    </submittedName>
</protein>
<dbReference type="InterPro" id="IPR002641">
    <property type="entry name" value="PNPLA_dom"/>
</dbReference>
<evidence type="ECO:0000256" key="3">
    <source>
        <dbReference type="ARBA" id="ARBA00023098"/>
    </source>
</evidence>
<dbReference type="RefSeq" id="WP_139798358.1">
    <property type="nucleotide sequence ID" value="NZ_FWXR01000010.1"/>
</dbReference>
<evidence type="ECO:0000313" key="6">
    <source>
        <dbReference type="EMBL" id="SMC84886.1"/>
    </source>
</evidence>
<organism evidence="6 7">
    <name type="scientific">Fulvimarina manganoxydans</name>
    <dbReference type="NCBI Taxonomy" id="937218"/>
    <lineage>
        <taxon>Bacteria</taxon>
        <taxon>Pseudomonadati</taxon>
        <taxon>Pseudomonadota</taxon>
        <taxon>Alphaproteobacteria</taxon>
        <taxon>Hyphomicrobiales</taxon>
        <taxon>Aurantimonadaceae</taxon>
        <taxon>Fulvimarina</taxon>
    </lineage>
</organism>